<organism evidence="2 3">
    <name type="scientific">Mytilus edulis</name>
    <name type="common">Blue mussel</name>
    <dbReference type="NCBI Taxonomy" id="6550"/>
    <lineage>
        <taxon>Eukaryota</taxon>
        <taxon>Metazoa</taxon>
        <taxon>Spiralia</taxon>
        <taxon>Lophotrochozoa</taxon>
        <taxon>Mollusca</taxon>
        <taxon>Bivalvia</taxon>
        <taxon>Autobranchia</taxon>
        <taxon>Pteriomorphia</taxon>
        <taxon>Mytilida</taxon>
        <taxon>Mytiloidea</taxon>
        <taxon>Mytilidae</taxon>
        <taxon>Mytilinae</taxon>
        <taxon>Mytilus</taxon>
    </lineage>
</organism>
<dbReference type="EMBL" id="CAJPWZ010002367">
    <property type="protein sequence ID" value="CAG2236716.1"/>
    <property type="molecule type" value="Genomic_DNA"/>
</dbReference>
<dbReference type="Gene3D" id="3.40.220.10">
    <property type="entry name" value="Leucine Aminopeptidase, subunit E, domain 1"/>
    <property type="match status" value="1"/>
</dbReference>
<accession>A0A8S3TZR7</accession>
<dbReference type="Proteomes" id="UP000683360">
    <property type="component" value="Unassembled WGS sequence"/>
</dbReference>
<evidence type="ECO:0000259" key="1">
    <source>
        <dbReference type="PROSITE" id="PS51154"/>
    </source>
</evidence>
<sequence length="197" mass="22437">MGAGFQTVQKKADVIICSTNGQFDLNGPAGKIIWDVAWTEQFSENEKKYSDVTENDAIAAVSGYKMNYKEVYYATLPRWTYGGEKIVTKCVNTCLLKASQYKSIVFPALGTDDLNYPRHLVAETMYECVIQFDLENTSLKEVKFLCYNDETIRSKESDFDEYGHIGYALEPGYTEEELHKMEAAESSRNQDILSNHR</sequence>
<feature type="domain" description="Macro" evidence="1">
    <location>
        <begin position="1"/>
        <end position="163"/>
    </location>
</feature>
<protein>
    <recommendedName>
        <fullName evidence="1">Macro domain-containing protein</fullName>
    </recommendedName>
</protein>
<dbReference type="OrthoDB" id="6161610at2759"/>
<dbReference type="SUPFAM" id="SSF52949">
    <property type="entry name" value="Macro domain-like"/>
    <property type="match status" value="1"/>
</dbReference>
<keyword evidence="3" id="KW-1185">Reference proteome</keyword>
<proteinExistence type="predicted"/>
<dbReference type="AlphaFoldDB" id="A0A8S3TZR7"/>
<comment type="caution">
    <text evidence="2">The sequence shown here is derived from an EMBL/GenBank/DDBJ whole genome shotgun (WGS) entry which is preliminary data.</text>
</comment>
<reference evidence="2" key="1">
    <citation type="submission" date="2021-03" db="EMBL/GenBank/DDBJ databases">
        <authorList>
            <person name="Bekaert M."/>
        </authorList>
    </citation>
    <scope>NUCLEOTIDE SEQUENCE</scope>
</reference>
<dbReference type="PROSITE" id="PS51154">
    <property type="entry name" value="MACRO"/>
    <property type="match status" value="1"/>
</dbReference>
<dbReference type="InterPro" id="IPR002589">
    <property type="entry name" value="Macro_dom"/>
</dbReference>
<name>A0A8S3TZR7_MYTED</name>
<dbReference type="InterPro" id="IPR043472">
    <property type="entry name" value="Macro_dom-like"/>
</dbReference>
<gene>
    <name evidence="2" type="ORF">MEDL_49281</name>
</gene>
<evidence type="ECO:0000313" key="2">
    <source>
        <dbReference type="EMBL" id="CAG2236716.1"/>
    </source>
</evidence>
<dbReference type="Pfam" id="PF01661">
    <property type="entry name" value="Macro"/>
    <property type="match status" value="1"/>
</dbReference>
<evidence type="ECO:0000313" key="3">
    <source>
        <dbReference type="Proteomes" id="UP000683360"/>
    </source>
</evidence>